<comment type="caution">
    <text evidence="2">The sequence shown here is derived from an EMBL/GenBank/DDBJ whole genome shotgun (WGS) entry which is preliminary data.</text>
</comment>
<reference evidence="2 3" key="1">
    <citation type="journal article" date="2014" name="Int. J. Syst. Evol. Microbiol.">
        <title>Complete genome sequence of Corynebacterium casei LMG S-19264T (=DSM 44701T), isolated from a smear-ripened cheese.</title>
        <authorList>
            <consortium name="US DOE Joint Genome Institute (JGI-PGF)"/>
            <person name="Walter F."/>
            <person name="Albersmeier A."/>
            <person name="Kalinowski J."/>
            <person name="Ruckert C."/>
        </authorList>
    </citation>
    <scope>NUCLEOTIDE SEQUENCE [LARGE SCALE GENOMIC DNA]</scope>
    <source>
        <strain evidence="2 3">CCM 8669</strain>
    </source>
</reference>
<feature type="domain" description="Nitroreductase" evidence="1">
    <location>
        <begin position="18"/>
        <end position="177"/>
    </location>
</feature>
<dbReference type="AlphaFoldDB" id="A0A917IVZ0"/>
<evidence type="ECO:0000313" key="3">
    <source>
        <dbReference type="Proteomes" id="UP000600171"/>
    </source>
</evidence>
<dbReference type="EMBL" id="BMDC01000003">
    <property type="protein sequence ID" value="GGH65324.1"/>
    <property type="molecule type" value="Genomic_DNA"/>
</dbReference>
<dbReference type="NCBIfam" id="NF003768">
    <property type="entry name" value="PRK05365.1"/>
    <property type="match status" value="1"/>
</dbReference>
<dbReference type="InterPro" id="IPR000415">
    <property type="entry name" value="Nitroreductase-like"/>
</dbReference>
<dbReference type="PANTHER" id="PTHR43543">
    <property type="entry name" value="MALONIC SEMIALDEHYDE REDUCTASE RUTE-RELATED"/>
    <property type="match status" value="1"/>
</dbReference>
<name>A0A917IVZ0_9MICC</name>
<protein>
    <submittedName>
        <fullName evidence="2">Nitroreductase family protein</fullName>
    </submittedName>
</protein>
<dbReference type="Proteomes" id="UP000600171">
    <property type="component" value="Unassembled WGS sequence"/>
</dbReference>
<evidence type="ECO:0000259" key="1">
    <source>
        <dbReference type="Pfam" id="PF00881"/>
    </source>
</evidence>
<dbReference type="SUPFAM" id="SSF55469">
    <property type="entry name" value="FMN-dependent nitroreductase-like"/>
    <property type="match status" value="1"/>
</dbReference>
<proteinExistence type="predicted"/>
<dbReference type="RefSeq" id="WP_188360079.1">
    <property type="nucleotide sequence ID" value="NZ_BMDC01000003.1"/>
</dbReference>
<accession>A0A917IVZ0</accession>
<dbReference type="PANTHER" id="PTHR43543:SF1">
    <property type="entry name" value="MALONIC SEMIALDEHYDE REDUCTASE RUTE-RELATED"/>
    <property type="match status" value="1"/>
</dbReference>
<dbReference type="GO" id="GO:0016491">
    <property type="term" value="F:oxidoreductase activity"/>
    <property type="evidence" value="ECO:0007669"/>
    <property type="project" value="InterPro"/>
</dbReference>
<gene>
    <name evidence="2" type="ORF">GCM10007359_18440</name>
</gene>
<organism evidence="2 3">
    <name type="scientific">Rothia aerolata</name>
    <dbReference type="NCBI Taxonomy" id="1812262"/>
    <lineage>
        <taxon>Bacteria</taxon>
        <taxon>Bacillati</taxon>
        <taxon>Actinomycetota</taxon>
        <taxon>Actinomycetes</taxon>
        <taxon>Micrococcales</taxon>
        <taxon>Micrococcaceae</taxon>
        <taxon>Rothia</taxon>
    </lineage>
</organism>
<keyword evidence="3" id="KW-1185">Reference proteome</keyword>
<dbReference type="Pfam" id="PF00881">
    <property type="entry name" value="Nitroreductase"/>
    <property type="match status" value="1"/>
</dbReference>
<evidence type="ECO:0000313" key="2">
    <source>
        <dbReference type="EMBL" id="GGH65324.1"/>
    </source>
</evidence>
<sequence>MTQALSEETLNQLFFEPRTVNKFTDEPVSEETLRDIWNLTKMGPTAFNSQPLRVTFVQSDEARARLKPLLSRGNQEKTMAAPVVAVMAYDTAWHERFPEFNARAAEAGLDDMYSKNEELKLSTGLQSATLATGYFITAARAMGLSVGPMSGADFAGIDREFFPEGNRKSFLVINLGYGVQPSYERNPRFELEQATQII</sequence>
<dbReference type="InterPro" id="IPR050461">
    <property type="entry name" value="Nitroreductase_HadB/RutE"/>
</dbReference>
<dbReference type="InterPro" id="IPR029479">
    <property type="entry name" value="Nitroreductase"/>
</dbReference>
<dbReference type="Gene3D" id="3.40.109.10">
    <property type="entry name" value="NADH Oxidase"/>
    <property type="match status" value="1"/>
</dbReference>